<dbReference type="AlphaFoldDB" id="A0A0R3SNF0"/>
<feature type="domain" description="G-protein coupled receptors family 1 profile" evidence="6">
    <location>
        <begin position="1"/>
        <end position="134"/>
    </location>
</feature>
<accession>A0A0R3SNF0</accession>
<protein>
    <submittedName>
        <fullName evidence="9">G_PROTEIN_RECEP_F1_2 domain-containing protein</fullName>
    </submittedName>
</protein>
<evidence type="ECO:0000256" key="2">
    <source>
        <dbReference type="ARBA" id="ARBA00022692"/>
    </source>
</evidence>
<gene>
    <name evidence="7" type="ORF">HDID_LOCUS6463</name>
</gene>
<name>A0A0R3SNF0_HYMDI</name>
<evidence type="ECO:0000313" key="9">
    <source>
        <dbReference type="WBParaSite" id="HDID_0000646501-mRNA-1"/>
    </source>
</evidence>
<evidence type="ECO:0000256" key="4">
    <source>
        <dbReference type="ARBA" id="ARBA00023136"/>
    </source>
</evidence>
<keyword evidence="2 5" id="KW-0812">Transmembrane</keyword>
<dbReference type="EMBL" id="UYSG01005536">
    <property type="protein sequence ID" value="VDL58781.1"/>
    <property type="molecule type" value="Genomic_DNA"/>
</dbReference>
<dbReference type="SUPFAM" id="SSF81321">
    <property type="entry name" value="Family A G protein-coupled receptor-like"/>
    <property type="match status" value="1"/>
</dbReference>
<reference evidence="9" key="1">
    <citation type="submission" date="2017-02" db="UniProtKB">
        <authorList>
            <consortium name="WormBaseParasite"/>
        </authorList>
    </citation>
    <scope>IDENTIFICATION</scope>
</reference>
<dbReference type="Proteomes" id="UP000274504">
    <property type="component" value="Unassembled WGS sequence"/>
</dbReference>
<evidence type="ECO:0000313" key="7">
    <source>
        <dbReference type="EMBL" id="VDL58781.1"/>
    </source>
</evidence>
<evidence type="ECO:0000256" key="3">
    <source>
        <dbReference type="ARBA" id="ARBA00022989"/>
    </source>
</evidence>
<evidence type="ECO:0000256" key="5">
    <source>
        <dbReference type="SAM" id="Phobius"/>
    </source>
</evidence>
<keyword evidence="3 5" id="KW-1133">Transmembrane helix</keyword>
<dbReference type="GO" id="GO:0016020">
    <property type="term" value="C:membrane"/>
    <property type="evidence" value="ECO:0007669"/>
    <property type="project" value="UniProtKB-SubCell"/>
</dbReference>
<reference evidence="7 8" key="2">
    <citation type="submission" date="2018-11" db="EMBL/GenBank/DDBJ databases">
        <authorList>
            <consortium name="Pathogen Informatics"/>
        </authorList>
    </citation>
    <scope>NUCLEOTIDE SEQUENCE [LARGE SCALE GENOMIC DNA]</scope>
</reference>
<dbReference type="InterPro" id="IPR017452">
    <property type="entry name" value="GPCR_Rhodpsn_7TM"/>
</dbReference>
<feature type="transmembrane region" description="Helical" evidence="5">
    <location>
        <begin position="88"/>
        <end position="109"/>
    </location>
</feature>
<proteinExistence type="predicted"/>
<evidence type="ECO:0000259" key="6">
    <source>
        <dbReference type="PROSITE" id="PS50262"/>
    </source>
</evidence>
<keyword evidence="4 5" id="KW-0472">Membrane</keyword>
<dbReference type="PROSITE" id="PS50262">
    <property type="entry name" value="G_PROTEIN_RECEP_F1_2"/>
    <property type="match status" value="1"/>
</dbReference>
<comment type="subcellular location">
    <subcellularLocation>
        <location evidence="1">Membrane</location>
    </subcellularLocation>
</comment>
<dbReference type="WBParaSite" id="HDID_0000646501-mRNA-1">
    <property type="protein sequence ID" value="HDID_0000646501-mRNA-1"/>
    <property type="gene ID" value="HDID_0000646501"/>
</dbReference>
<feature type="transmembrane region" description="Helical" evidence="5">
    <location>
        <begin position="57"/>
        <end position="76"/>
    </location>
</feature>
<sequence>MALSIFESLVLLFNAFIDDFLGRGLYYFSKGKVQLKLDTASRAACQFLEFAESWSGFVAAYIMLAFGMDRILSITLPHRFQKDRYIKATLLLYLGIMLAGAVLNAPIAARFRLMHEEQTTMKIWLAEFETKSQC</sequence>
<evidence type="ECO:0000256" key="1">
    <source>
        <dbReference type="ARBA" id="ARBA00004370"/>
    </source>
</evidence>
<dbReference type="Gene3D" id="1.20.1070.10">
    <property type="entry name" value="Rhodopsin 7-helix transmembrane proteins"/>
    <property type="match status" value="1"/>
</dbReference>
<organism evidence="9">
    <name type="scientific">Hymenolepis diminuta</name>
    <name type="common">Rat tapeworm</name>
    <dbReference type="NCBI Taxonomy" id="6216"/>
    <lineage>
        <taxon>Eukaryota</taxon>
        <taxon>Metazoa</taxon>
        <taxon>Spiralia</taxon>
        <taxon>Lophotrochozoa</taxon>
        <taxon>Platyhelminthes</taxon>
        <taxon>Cestoda</taxon>
        <taxon>Eucestoda</taxon>
        <taxon>Cyclophyllidea</taxon>
        <taxon>Hymenolepididae</taxon>
        <taxon>Hymenolepis</taxon>
    </lineage>
</organism>
<dbReference type="OrthoDB" id="9990906at2759"/>
<evidence type="ECO:0000313" key="8">
    <source>
        <dbReference type="Proteomes" id="UP000274504"/>
    </source>
</evidence>